<dbReference type="GO" id="GO:0003984">
    <property type="term" value="F:acetolactate synthase activity"/>
    <property type="evidence" value="ECO:0007669"/>
    <property type="project" value="TreeGrafter"/>
</dbReference>
<proteinExistence type="inferred from homology"/>
<dbReference type="Pfam" id="PF02775">
    <property type="entry name" value="TPP_enzyme_C"/>
    <property type="match status" value="1"/>
</dbReference>
<dbReference type="PANTHER" id="PTHR18968:SF166">
    <property type="entry name" value="2-HYDROXYACYL-COA LYASE 2"/>
    <property type="match status" value="1"/>
</dbReference>
<dbReference type="Gene3D" id="3.40.50.1220">
    <property type="entry name" value="TPP-binding domain"/>
    <property type="match status" value="1"/>
</dbReference>
<protein>
    <submittedName>
        <fullName evidence="8">Thiamine pyrophosphate-binding protein</fullName>
    </submittedName>
</protein>
<evidence type="ECO:0000256" key="4">
    <source>
        <dbReference type="RuleBase" id="RU362132"/>
    </source>
</evidence>
<evidence type="ECO:0000256" key="2">
    <source>
        <dbReference type="ARBA" id="ARBA00007812"/>
    </source>
</evidence>
<evidence type="ECO:0000256" key="1">
    <source>
        <dbReference type="ARBA" id="ARBA00001964"/>
    </source>
</evidence>
<dbReference type="GO" id="GO:0000287">
    <property type="term" value="F:magnesium ion binding"/>
    <property type="evidence" value="ECO:0007669"/>
    <property type="project" value="InterPro"/>
</dbReference>
<feature type="domain" description="Thiamine pyrophosphate enzyme central" evidence="5">
    <location>
        <begin position="193"/>
        <end position="328"/>
    </location>
</feature>
<reference evidence="8 9" key="1">
    <citation type="submission" date="2020-05" db="EMBL/GenBank/DDBJ databases">
        <title>FDA dAtabase for Regulatory Grade micrObial Sequences (FDA-ARGOS): Supporting development and validation of Infectious Disease Dx tests.</title>
        <authorList>
            <person name="Sproer C."/>
            <person name="Gronow S."/>
            <person name="Severitt S."/>
            <person name="Schroder I."/>
            <person name="Tallon L."/>
            <person name="Sadzewicz L."/>
            <person name="Zhao X."/>
            <person name="Vavikolanu K."/>
            <person name="Mehta A."/>
            <person name="Aluvathingal J."/>
            <person name="Nadendla S."/>
            <person name="Myers T."/>
            <person name="Yan Y."/>
            <person name="Sichtig H."/>
        </authorList>
    </citation>
    <scope>NUCLEOTIDE SEQUENCE [LARGE SCALE GENOMIC DNA]</scope>
    <source>
        <strain evidence="8 9">FDAARGOS_790</strain>
    </source>
</reference>
<dbReference type="GO" id="GO:0050660">
    <property type="term" value="F:flavin adenine dinucleotide binding"/>
    <property type="evidence" value="ECO:0007669"/>
    <property type="project" value="TreeGrafter"/>
</dbReference>
<dbReference type="InterPro" id="IPR012001">
    <property type="entry name" value="Thiamin_PyroP_enz_TPP-bd_dom"/>
</dbReference>
<dbReference type="EMBL" id="CP053985">
    <property type="protein sequence ID" value="QKH38359.1"/>
    <property type="molecule type" value="Genomic_DNA"/>
</dbReference>
<dbReference type="GO" id="GO:0009099">
    <property type="term" value="P:L-valine biosynthetic process"/>
    <property type="evidence" value="ECO:0007669"/>
    <property type="project" value="TreeGrafter"/>
</dbReference>
<dbReference type="KEGG" id="apes:FOC84_26855"/>
<evidence type="ECO:0000256" key="3">
    <source>
        <dbReference type="ARBA" id="ARBA00023052"/>
    </source>
</evidence>
<keyword evidence="3 4" id="KW-0786">Thiamine pyrophosphate</keyword>
<evidence type="ECO:0000313" key="9">
    <source>
        <dbReference type="Proteomes" id="UP000500970"/>
    </source>
</evidence>
<sequence length="569" mass="61412">MTFGDRLVDLLLEEKVEVIFSQGDLSLVEIQKCAQQKGIRLVGPRHEQVAAFMASGYYCMTGRMQVAMGAMGPGVSNMLSSAVCAAQENIPLLLIGSRRQSSTNLAVRRNRWLYAPMLEMFRVPCKFVASIDTPGHLDDIVREAFRQAWAGTPGPVYLEFDYSIQDMKWDFPPLESPARYRAQPRAADAASMDKACDLIRSARKPILMAGPGVVRNRLHAEFRKLADLVAAPVLTSLGGSGAVPESDGRYLFQFSGAGREAIEKSDLLIGIGTNLPEMDGYGRHGQFAAGAGADRKILVLETDPGMVGVNRCADHAVVGDLALTLRQLIAGLERAGGAAAWGELSRLRAGYEAERERLAAAIPESEQIHPSRLMLEARKAVPDDAVIVLDGGLTILHKMAFFEQRSSDFLYTSTFSHLGSGLGYALGAQLAAGSRRRVCLLTGDGALGFHLAEFETLVRHQLPVVVIVNDDRALGAEMSSHMQHVGHAIEATFSPVRYDQIARAMGGHGEYVQEAQEIVPAVQRAFSAGKPALVQVITDQKASYMGAPPYVDALAGWLGNDALSPSGLL</sequence>
<feature type="domain" description="Thiamine pyrophosphate enzyme TPP-binding" evidence="6">
    <location>
        <begin position="404"/>
        <end position="536"/>
    </location>
</feature>
<accession>A0A7D4HUC8</accession>
<dbReference type="SUPFAM" id="SSF52518">
    <property type="entry name" value="Thiamin diphosphate-binding fold (THDP-binding)"/>
    <property type="match status" value="2"/>
</dbReference>
<dbReference type="AlphaFoldDB" id="A0A7D4HUC8"/>
<organism evidence="8 9">
    <name type="scientific">Achromobacter pestifer</name>
    <dbReference type="NCBI Taxonomy" id="1353889"/>
    <lineage>
        <taxon>Bacteria</taxon>
        <taxon>Pseudomonadati</taxon>
        <taxon>Pseudomonadota</taxon>
        <taxon>Betaproteobacteria</taxon>
        <taxon>Burkholderiales</taxon>
        <taxon>Alcaligenaceae</taxon>
        <taxon>Achromobacter</taxon>
    </lineage>
</organism>
<dbReference type="GO" id="GO:0030976">
    <property type="term" value="F:thiamine pyrophosphate binding"/>
    <property type="evidence" value="ECO:0007669"/>
    <property type="project" value="InterPro"/>
</dbReference>
<comment type="cofactor">
    <cofactor evidence="1">
        <name>thiamine diphosphate</name>
        <dbReference type="ChEBI" id="CHEBI:58937"/>
    </cofactor>
</comment>
<dbReference type="InterPro" id="IPR029035">
    <property type="entry name" value="DHS-like_NAD/FAD-binding_dom"/>
</dbReference>
<dbReference type="InterPro" id="IPR012000">
    <property type="entry name" value="Thiamin_PyroP_enz_cen_dom"/>
</dbReference>
<dbReference type="InterPro" id="IPR045229">
    <property type="entry name" value="TPP_enz"/>
</dbReference>
<dbReference type="GO" id="GO:0009097">
    <property type="term" value="P:isoleucine biosynthetic process"/>
    <property type="evidence" value="ECO:0007669"/>
    <property type="project" value="TreeGrafter"/>
</dbReference>
<feature type="domain" description="Thiamine pyrophosphate enzyme N-terminal TPP-binding" evidence="7">
    <location>
        <begin position="1"/>
        <end position="102"/>
    </location>
</feature>
<dbReference type="Proteomes" id="UP000500970">
    <property type="component" value="Chromosome"/>
</dbReference>
<dbReference type="RefSeq" id="WP_173147617.1">
    <property type="nucleotide sequence ID" value="NZ_CP053985.1"/>
</dbReference>
<dbReference type="Pfam" id="PF00205">
    <property type="entry name" value="TPP_enzyme_M"/>
    <property type="match status" value="1"/>
</dbReference>
<evidence type="ECO:0000259" key="6">
    <source>
        <dbReference type="Pfam" id="PF02775"/>
    </source>
</evidence>
<dbReference type="SUPFAM" id="SSF52467">
    <property type="entry name" value="DHS-like NAD/FAD-binding domain"/>
    <property type="match status" value="1"/>
</dbReference>
<dbReference type="Gene3D" id="3.40.50.970">
    <property type="match status" value="2"/>
</dbReference>
<dbReference type="CDD" id="cd07035">
    <property type="entry name" value="TPP_PYR_POX_like"/>
    <property type="match status" value="1"/>
</dbReference>
<keyword evidence="9" id="KW-1185">Reference proteome</keyword>
<evidence type="ECO:0000313" key="8">
    <source>
        <dbReference type="EMBL" id="QKH38359.1"/>
    </source>
</evidence>
<evidence type="ECO:0000259" key="7">
    <source>
        <dbReference type="Pfam" id="PF02776"/>
    </source>
</evidence>
<evidence type="ECO:0000259" key="5">
    <source>
        <dbReference type="Pfam" id="PF00205"/>
    </source>
</evidence>
<dbReference type="InterPro" id="IPR011766">
    <property type="entry name" value="TPP_enzyme_TPP-bd"/>
</dbReference>
<gene>
    <name evidence="8" type="ORF">FOC84_26855</name>
</gene>
<dbReference type="InterPro" id="IPR029061">
    <property type="entry name" value="THDP-binding"/>
</dbReference>
<name>A0A7D4HUC8_9BURK</name>
<comment type="similarity">
    <text evidence="2 4">Belongs to the TPP enzyme family.</text>
</comment>
<dbReference type="GO" id="GO:0005948">
    <property type="term" value="C:acetolactate synthase complex"/>
    <property type="evidence" value="ECO:0007669"/>
    <property type="project" value="TreeGrafter"/>
</dbReference>
<dbReference type="PANTHER" id="PTHR18968">
    <property type="entry name" value="THIAMINE PYROPHOSPHATE ENZYMES"/>
    <property type="match status" value="1"/>
</dbReference>
<dbReference type="Pfam" id="PF02776">
    <property type="entry name" value="TPP_enzyme_N"/>
    <property type="match status" value="1"/>
</dbReference>